<proteinExistence type="predicted"/>
<protein>
    <submittedName>
        <fullName evidence="2">Uncharacterized protein</fullName>
    </submittedName>
</protein>
<dbReference type="AlphaFoldDB" id="A0A7Y0MV90"/>
<reference evidence="2 3" key="1">
    <citation type="submission" date="2020-04" db="EMBL/GenBank/DDBJ databases">
        <title>Whole-genome sequencing of Vibrio spp. from China reveals different genetic environments of blaCTX-M-14 among diverse lineages.</title>
        <authorList>
            <person name="Zheng Z."/>
            <person name="Ye L."/>
            <person name="Chen S."/>
        </authorList>
    </citation>
    <scope>NUCLEOTIDE SEQUENCE [LARGE SCALE GENOMIC DNA]</scope>
    <source>
        <strain evidence="2 3">Vb1636</strain>
    </source>
</reference>
<evidence type="ECO:0000256" key="1">
    <source>
        <dbReference type="SAM" id="MobiDB-lite"/>
    </source>
</evidence>
<dbReference type="Proteomes" id="UP000565155">
    <property type="component" value="Unassembled WGS sequence"/>
</dbReference>
<evidence type="ECO:0000313" key="3">
    <source>
        <dbReference type="Proteomes" id="UP000565155"/>
    </source>
</evidence>
<gene>
    <name evidence="2" type="ORF">HKB35_08725</name>
</gene>
<organism evidence="2 3">
    <name type="scientific">Vibrio alginolyticus</name>
    <dbReference type="NCBI Taxonomy" id="663"/>
    <lineage>
        <taxon>Bacteria</taxon>
        <taxon>Pseudomonadati</taxon>
        <taxon>Pseudomonadota</taxon>
        <taxon>Gammaproteobacteria</taxon>
        <taxon>Vibrionales</taxon>
        <taxon>Vibrionaceae</taxon>
        <taxon>Vibrio</taxon>
    </lineage>
</organism>
<accession>A0A7Y0MV90</accession>
<feature type="region of interest" description="Disordered" evidence="1">
    <location>
        <begin position="182"/>
        <end position="201"/>
    </location>
</feature>
<sequence length="225" mass="23043">MGKGPEKAKPTADQIAAAEVAAKEWNRYQEVFVPIENEYMRITEKMGDEANYEKIAGAANTTSNSATSSAANQTQKQLSASGFNPSSGKASSASNDIISGSNANEVQTTAQGQHNVTERFTGNLQNVVAMGRGQATQATAGLNDIAAASARKANQAAIDEANAVSIPAAVAGAGASLLTGTDTGKEMLSSAGQGLSNYFKPDTYKSMKSDDGFAPMGGASSYGLS</sequence>
<feature type="compositionally biased region" description="Low complexity" evidence="1">
    <location>
        <begin position="63"/>
        <end position="72"/>
    </location>
</feature>
<dbReference type="EMBL" id="JABCMA010000006">
    <property type="protein sequence ID" value="NMR73696.1"/>
    <property type="molecule type" value="Genomic_DNA"/>
</dbReference>
<name>A0A7Y0MV90_VIBAL</name>
<feature type="region of interest" description="Disordered" evidence="1">
    <location>
        <begin position="63"/>
        <end position="99"/>
    </location>
</feature>
<evidence type="ECO:0000313" key="2">
    <source>
        <dbReference type="EMBL" id="NMR73696.1"/>
    </source>
</evidence>
<feature type="compositionally biased region" description="Polar residues" evidence="1">
    <location>
        <begin position="73"/>
        <end position="99"/>
    </location>
</feature>
<dbReference type="RefSeq" id="WP_169628561.1">
    <property type="nucleotide sequence ID" value="NZ_JABCMA010000006.1"/>
</dbReference>
<comment type="caution">
    <text evidence="2">The sequence shown here is derived from an EMBL/GenBank/DDBJ whole genome shotgun (WGS) entry which is preliminary data.</text>
</comment>